<dbReference type="SUPFAM" id="SSF47364">
    <property type="entry name" value="Domain of the SRP/SRP receptor G-proteins"/>
    <property type="match status" value="1"/>
</dbReference>
<evidence type="ECO:0000313" key="3">
    <source>
        <dbReference type="Proteomes" id="UP000015834"/>
    </source>
</evidence>
<reference evidence="2 3" key="1">
    <citation type="journal article" date="2013" name="Genome Announc.">
        <title>Draft Genome Sequences of Helicobacter pylori Strains Isolated from Regions of Low and High Gastric Cancer Risk in Colombia.</title>
        <authorList>
            <person name="Sheh A."/>
            <person name="Piazuelo M.B."/>
            <person name="Wilson K.T."/>
            <person name="Correa P."/>
            <person name="Fox J.G."/>
        </authorList>
    </citation>
    <scope>NUCLEOTIDE SEQUENCE [LARGE SCALE GENOMIC DNA]</scope>
    <source>
        <strain evidence="2 3">PZ5056</strain>
    </source>
</reference>
<comment type="caution">
    <text evidence="2">The sequence shown here is derived from an EMBL/GenBank/DDBJ whole genome shotgun (WGS) entry which is preliminary data.</text>
</comment>
<dbReference type="AlphaFoldDB" id="T2ST75"/>
<sequence>MFQALSDGFKNALNKIRFQDDEKALDRALDELKKTLLEKEGKIRQELDLLEQP</sequence>
<dbReference type="Proteomes" id="UP000015834">
    <property type="component" value="Unassembled WGS sequence"/>
</dbReference>
<name>T2ST75_HELPX</name>
<organism evidence="2 3">
    <name type="scientific">Helicobacter pylori PZ5056</name>
    <dbReference type="NCBI Taxonomy" id="1337393"/>
    <lineage>
        <taxon>Bacteria</taxon>
        <taxon>Pseudomonadati</taxon>
        <taxon>Campylobacterota</taxon>
        <taxon>Epsilonproteobacteria</taxon>
        <taxon>Campylobacterales</taxon>
        <taxon>Helicobacteraceae</taxon>
        <taxon>Helicobacter</taxon>
    </lineage>
</organism>
<dbReference type="EMBL" id="ASYU01000257">
    <property type="protein sequence ID" value="EQD95563.1"/>
    <property type="molecule type" value="Genomic_DNA"/>
</dbReference>
<protein>
    <submittedName>
        <fullName evidence="2">Uncharacterized protein</fullName>
    </submittedName>
</protein>
<dbReference type="PATRIC" id="fig|1337393.3.peg.1338"/>
<evidence type="ECO:0000256" key="1">
    <source>
        <dbReference type="SAM" id="Coils"/>
    </source>
</evidence>
<accession>T2ST75</accession>
<keyword evidence="1" id="KW-0175">Coiled coil</keyword>
<gene>
    <name evidence="2" type="ORF">L933_03330</name>
</gene>
<dbReference type="InterPro" id="IPR036225">
    <property type="entry name" value="SRP/SRP_N"/>
</dbReference>
<feature type="coiled-coil region" evidence="1">
    <location>
        <begin position="22"/>
        <end position="49"/>
    </location>
</feature>
<evidence type="ECO:0000313" key="2">
    <source>
        <dbReference type="EMBL" id="EQD95563.1"/>
    </source>
</evidence>
<proteinExistence type="predicted"/>